<sequence length="448" mass="51834">MTIDELVNLLCASQNKALNPAQELVLRQAWEGKTYNDMARDSVYEVDYLRTTAARLWQTLSKLLDRPISKTNFRAIVESNSLNLQQQYLVDANLQKRPSKLELEYPSGPVPLVSRFYIERPPIEQQAYAEITKPASVIRIKAPKEMGKSSLMLRILKEASRLGYHVAPLDLNQADVAILNHPDKFLRCFCRLVAQRLNLAPNLDEYWDEEIGSKISATLYFKWYILEAIDRPIFLALNEVNRVFEYPELARDFLPLLRSWHEEAQHIVAWQKLRLAIVYSTEVYVPLQIHQSPFNVGLPLKLTDFTPEQVMDLAIRHGLNWMRDRSVKQLMDLVGGHPALVRIALYHLAREETSLKQLLQTAHTEAGIYRDHLRRHWVTLEQNAELTEAFREVVRSGSGAILQPILAYELESMGLVKLDGEEVRVSCELYRRYFEREFFLESPGSLSF</sequence>
<dbReference type="Proteomes" id="UP000500857">
    <property type="component" value="Chromosome"/>
</dbReference>
<proteinExistence type="predicted"/>
<dbReference type="EMBL" id="CP051167">
    <property type="protein sequence ID" value="QIZ72419.1"/>
    <property type="molecule type" value="Genomic_DNA"/>
</dbReference>
<dbReference type="Pfam" id="PF14516">
    <property type="entry name" value="AAA_35"/>
    <property type="match status" value="1"/>
</dbReference>
<dbReference type="Pfam" id="PF26355">
    <property type="entry name" value="HTH_VMAP-M9"/>
    <property type="match status" value="1"/>
</dbReference>
<dbReference type="SUPFAM" id="SSF52540">
    <property type="entry name" value="P-loop containing nucleoside triphosphate hydrolases"/>
    <property type="match status" value="1"/>
</dbReference>
<accession>A0A6H1U469</accession>
<feature type="domain" description="vWA-MoxR associated protein N-terminal HTH" evidence="1">
    <location>
        <begin position="8"/>
        <end position="78"/>
    </location>
</feature>
<dbReference type="AlphaFoldDB" id="A0A6H1U469"/>
<organism evidence="2 3">
    <name type="scientific">Oxynema aestuarii AP17</name>
    <dbReference type="NCBI Taxonomy" id="2064643"/>
    <lineage>
        <taxon>Bacteria</taxon>
        <taxon>Bacillati</taxon>
        <taxon>Cyanobacteriota</taxon>
        <taxon>Cyanophyceae</taxon>
        <taxon>Oscillatoriophycideae</taxon>
        <taxon>Oscillatoriales</taxon>
        <taxon>Oscillatoriaceae</taxon>
        <taxon>Oxynema</taxon>
        <taxon>Oxynema aestuarii</taxon>
    </lineage>
</organism>
<reference evidence="2 3" key="1">
    <citation type="submission" date="2020-04" db="EMBL/GenBank/DDBJ databases">
        <authorList>
            <person name="Basu S."/>
            <person name="Maruthanayagam V."/>
            <person name="Chakraborty S."/>
            <person name="Pramanik A."/>
            <person name="Mukherjee J."/>
            <person name="Brink B."/>
        </authorList>
    </citation>
    <scope>NUCLEOTIDE SEQUENCE [LARGE SCALE GENOMIC DNA]</scope>
    <source>
        <strain evidence="2 3">AP17</strain>
    </source>
</reference>
<name>A0A6H1U469_9CYAN</name>
<evidence type="ECO:0000259" key="1">
    <source>
        <dbReference type="Pfam" id="PF26355"/>
    </source>
</evidence>
<dbReference type="KEGG" id="oxy:HCG48_19030"/>
<keyword evidence="3" id="KW-1185">Reference proteome</keyword>
<evidence type="ECO:0000313" key="2">
    <source>
        <dbReference type="EMBL" id="QIZ72419.1"/>
    </source>
</evidence>
<dbReference type="RefSeq" id="WP_168570568.1">
    <property type="nucleotide sequence ID" value="NZ_CP051167.1"/>
</dbReference>
<dbReference type="InterPro" id="IPR058651">
    <property type="entry name" value="HTH_VMAP-M9"/>
</dbReference>
<dbReference type="InterPro" id="IPR027417">
    <property type="entry name" value="P-loop_NTPase"/>
</dbReference>
<gene>
    <name evidence="2" type="ORF">HCG48_19030</name>
</gene>
<protein>
    <recommendedName>
        <fullName evidence="1">vWA-MoxR associated protein N-terminal HTH domain-containing protein</fullName>
    </recommendedName>
</protein>
<evidence type="ECO:0000313" key="3">
    <source>
        <dbReference type="Proteomes" id="UP000500857"/>
    </source>
</evidence>